<dbReference type="GeneTree" id="ENSGT00940000169471"/>
<keyword evidence="6 9" id="KW-0211">Defensin</keyword>
<keyword evidence="5" id="KW-0732">Signal</keyword>
<sequence>MRLLRLHKIYPWLYDPASTVHLLLFLLAVRSGQNIYIRRLLNTCWRMKGVCRTVCKKNEIFHIFCGLHQLCCIDASSMPVLTGK</sequence>
<reference evidence="10" key="4">
    <citation type="submission" date="2025-09" db="UniProtKB">
        <authorList>
            <consortium name="Ensembl"/>
        </authorList>
    </citation>
    <scope>IDENTIFICATION</scope>
</reference>
<evidence type="ECO:0000256" key="3">
    <source>
        <dbReference type="ARBA" id="ARBA00022525"/>
    </source>
</evidence>
<comment type="subcellular location">
    <subcellularLocation>
        <location evidence="1 9">Secreted</location>
    </subcellularLocation>
</comment>
<evidence type="ECO:0000256" key="1">
    <source>
        <dbReference type="ARBA" id="ARBA00004613"/>
    </source>
</evidence>
<evidence type="ECO:0000313" key="11">
    <source>
        <dbReference type="Proteomes" id="UP000008227"/>
    </source>
</evidence>
<reference evidence="11" key="1">
    <citation type="submission" date="2009-11" db="EMBL/GenBank/DDBJ databases">
        <authorList>
            <consortium name="Porcine genome sequencing project"/>
        </authorList>
    </citation>
    <scope>NUCLEOTIDE SEQUENCE [LARGE SCALE GENOMIC DNA]</scope>
    <source>
        <strain evidence="11">Duroc</strain>
    </source>
</reference>
<keyword evidence="7 9" id="KW-0044">Antibiotic</keyword>
<evidence type="ECO:0000256" key="6">
    <source>
        <dbReference type="ARBA" id="ARBA00022940"/>
    </source>
</evidence>
<dbReference type="Ensembl" id="ENSSSCT00000062254.2">
    <property type="protein sequence ID" value="ENSSSCP00000057263.2"/>
    <property type="gene ID" value="ENSSSCG00000039911.2"/>
</dbReference>
<dbReference type="PANTHER" id="PTHR15001:SF10">
    <property type="entry name" value="BETA-DEFENSIN 135"/>
    <property type="match status" value="1"/>
</dbReference>
<dbReference type="GO" id="GO:0005576">
    <property type="term" value="C:extracellular region"/>
    <property type="evidence" value="ECO:0007669"/>
    <property type="project" value="UniProtKB-SubCell"/>
</dbReference>
<evidence type="ECO:0000256" key="2">
    <source>
        <dbReference type="ARBA" id="ARBA00007371"/>
    </source>
</evidence>
<dbReference type="GO" id="GO:0045087">
    <property type="term" value="P:innate immune response"/>
    <property type="evidence" value="ECO:0007669"/>
    <property type="project" value="InterPro"/>
</dbReference>
<evidence type="ECO:0000256" key="5">
    <source>
        <dbReference type="ARBA" id="ARBA00022729"/>
    </source>
</evidence>
<dbReference type="InterPro" id="IPR025933">
    <property type="entry name" value="Beta_defensin_dom"/>
</dbReference>
<proteinExistence type="inferred from homology"/>
<dbReference type="STRING" id="9823.ENSSSCP00000057263"/>
<evidence type="ECO:0000256" key="8">
    <source>
        <dbReference type="ARBA" id="ARBA00023157"/>
    </source>
</evidence>
<reference evidence="10" key="2">
    <citation type="journal article" date="2020" name="Gigascience">
        <title>An improved pig reference genome sequence to enable pig genetics and genomics research.</title>
        <authorList>
            <person name="Warr A."/>
            <person name="Affara N."/>
            <person name="Aken B."/>
            <person name="Beiki H."/>
            <person name="Bickhart D.M."/>
            <person name="Billis K."/>
            <person name="Chow W."/>
            <person name="Eory L."/>
            <person name="Finlayson H.A."/>
            <person name="Flicek P."/>
            <person name="Giron C.G."/>
            <person name="Griffin D.K."/>
            <person name="Hall R."/>
            <person name="Hannum G."/>
            <person name="Hourlier T."/>
            <person name="Howe K."/>
            <person name="Hume D.A."/>
            <person name="Izuogu O."/>
            <person name="Kim K."/>
            <person name="Koren S."/>
            <person name="Liu H."/>
            <person name="Manchanda N."/>
            <person name="Martin F.J."/>
            <person name="Nonneman D.J."/>
            <person name="O'Connor R.E."/>
            <person name="Phillippy A.M."/>
            <person name="Rohrer G.A."/>
            <person name="Rosen B.D."/>
            <person name="Rund L.A."/>
            <person name="Sargent C.A."/>
            <person name="Schook L.B."/>
            <person name="Schroeder S.G."/>
            <person name="Schwartz A.S."/>
            <person name="Skinner B.M."/>
            <person name="Talbot R."/>
            <person name="Tseng E."/>
            <person name="Tuggle C.K."/>
            <person name="Watson M."/>
            <person name="Smith T.P.L."/>
            <person name="Archibald A.L."/>
        </authorList>
    </citation>
    <scope>NUCLEOTIDE SEQUENCE [LARGE SCALE GENOMIC DNA]</scope>
    <source>
        <strain evidence="10">Duroc</strain>
    </source>
</reference>
<keyword evidence="4 9" id="KW-0929">Antimicrobial</keyword>
<dbReference type="SMR" id="A0A8D0V7A2"/>
<keyword evidence="8" id="KW-1015">Disulfide bond</keyword>
<dbReference type="Pfam" id="PF13841">
    <property type="entry name" value="Defensin_beta_2"/>
    <property type="match status" value="1"/>
</dbReference>
<accession>A0A8D0V7A2</accession>
<name>A0A8D0V7A2_PIG</name>
<keyword evidence="3 9" id="KW-0964">Secreted</keyword>
<evidence type="ECO:0000313" key="10">
    <source>
        <dbReference type="Ensembl" id="ENSSSCP00000057263.2"/>
    </source>
</evidence>
<organism evidence="10 11">
    <name type="scientific">Sus scrofa</name>
    <name type="common">Pig</name>
    <dbReference type="NCBI Taxonomy" id="9823"/>
    <lineage>
        <taxon>Eukaryota</taxon>
        <taxon>Metazoa</taxon>
        <taxon>Chordata</taxon>
        <taxon>Craniata</taxon>
        <taxon>Vertebrata</taxon>
        <taxon>Euteleostomi</taxon>
        <taxon>Mammalia</taxon>
        <taxon>Eutheria</taxon>
        <taxon>Laurasiatheria</taxon>
        <taxon>Artiodactyla</taxon>
        <taxon>Suina</taxon>
        <taxon>Suidae</taxon>
        <taxon>Sus</taxon>
    </lineage>
</organism>
<dbReference type="AlphaFoldDB" id="A0A8D0V7A2"/>
<dbReference type="Proteomes" id="UP000008227">
    <property type="component" value="Chromosome 14"/>
</dbReference>
<comment type="function">
    <text evidence="9">Has antibacterial activity.</text>
</comment>
<evidence type="ECO:0000256" key="9">
    <source>
        <dbReference type="RuleBase" id="RU231113"/>
    </source>
</evidence>
<reference evidence="10" key="3">
    <citation type="submission" date="2025-08" db="UniProtKB">
        <authorList>
            <consortium name="Ensembl"/>
        </authorList>
    </citation>
    <scope>IDENTIFICATION</scope>
</reference>
<dbReference type="PANTHER" id="PTHR15001">
    <property type="entry name" value="BETA-DEFENSIN 123-RELATED"/>
    <property type="match status" value="1"/>
</dbReference>
<protein>
    <recommendedName>
        <fullName evidence="9">Beta-defensin</fullName>
    </recommendedName>
</protein>
<keyword evidence="11" id="KW-1185">Reference proteome</keyword>
<evidence type="ECO:0000256" key="4">
    <source>
        <dbReference type="ARBA" id="ARBA00022529"/>
    </source>
</evidence>
<dbReference type="InterPro" id="IPR050544">
    <property type="entry name" value="Beta-defensin"/>
</dbReference>
<accession>A0A287BL72</accession>
<evidence type="ECO:0000256" key="7">
    <source>
        <dbReference type="ARBA" id="ARBA00023022"/>
    </source>
</evidence>
<comment type="similarity">
    <text evidence="2 9">Belongs to the beta-defensin family.</text>
</comment>
<dbReference type="GO" id="GO:0042742">
    <property type="term" value="P:defense response to bacterium"/>
    <property type="evidence" value="ECO:0007669"/>
    <property type="project" value="UniProtKB-UniRule"/>
</dbReference>